<comment type="caution">
    <text evidence="2">The sequence shown here is derived from an EMBL/GenBank/DDBJ whole genome shotgun (WGS) entry which is preliminary data.</text>
</comment>
<name>A0A813Q668_ADIRI</name>
<proteinExistence type="predicted"/>
<dbReference type="AlphaFoldDB" id="A0A813Q668"/>
<evidence type="ECO:0000313" key="2">
    <source>
        <dbReference type="EMBL" id="CAF0762709.1"/>
    </source>
</evidence>
<feature type="chain" id="PRO_5032751517" evidence="1">
    <location>
        <begin position="21"/>
        <end position="326"/>
    </location>
</feature>
<dbReference type="EMBL" id="CAJNOR010000030">
    <property type="protein sequence ID" value="CAF0762709.1"/>
    <property type="molecule type" value="Genomic_DNA"/>
</dbReference>
<gene>
    <name evidence="2" type="ORF">XAT740_LOCUS1024</name>
</gene>
<keyword evidence="3" id="KW-1185">Reference proteome</keyword>
<evidence type="ECO:0000256" key="1">
    <source>
        <dbReference type="SAM" id="SignalP"/>
    </source>
</evidence>
<reference evidence="2" key="1">
    <citation type="submission" date="2021-02" db="EMBL/GenBank/DDBJ databases">
        <authorList>
            <person name="Nowell W R."/>
        </authorList>
    </citation>
    <scope>NUCLEOTIDE SEQUENCE</scope>
</reference>
<feature type="signal peptide" evidence="1">
    <location>
        <begin position="1"/>
        <end position="20"/>
    </location>
</feature>
<accession>A0A813Q668</accession>
<dbReference type="Proteomes" id="UP000663828">
    <property type="component" value="Unassembled WGS sequence"/>
</dbReference>
<protein>
    <submittedName>
        <fullName evidence="2">Uncharacterized protein</fullName>
    </submittedName>
</protein>
<organism evidence="2 3">
    <name type="scientific">Adineta ricciae</name>
    <name type="common">Rotifer</name>
    <dbReference type="NCBI Taxonomy" id="249248"/>
    <lineage>
        <taxon>Eukaryota</taxon>
        <taxon>Metazoa</taxon>
        <taxon>Spiralia</taxon>
        <taxon>Gnathifera</taxon>
        <taxon>Rotifera</taxon>
        <taxon>Eurotatoria</taxon>
        <taxon>Bdelloidea</taxon>
        <taxon>Adinetida</taxon>
        <taxon>Adinetidae</taxon>
        <taxon>Adineta</taxon>
    </lineage>
</organism>
<evidence type="ECO:0000313" key="3">
    <source>
        <dbReference type="Proteomes" id="UP000663828"/>
    </source>
</evidence>
<sequence>MKLYLSLIFLVLYNYHSIKCVQPYFPRQIVFSLNNGEMIYGIDEINQQAFTIMKYGATGVENGFAMKQFPYSTPDSPQAKYYVQLILDSAPLGCMYGTYWKYGGNSYNLFPSHWVNGTSFTIGNYFSFKYEMILSTNASRDEDYWFANRTCEVDGGQIYPCQEIFFKKGTDIPLRSTQVVRRGWAVFKEITNYQIISMGKPDEKYFQSIPQNWSRACRDVNLGLFYYPQTSKIDVQQSSQVQVWLTTPPHRINESDTVTIQWKSMNCQDCLTWTPSELSFNSRNFNEKQTLTITRVKAGEKTTLQPIFTGGGFDLVLPQLYPIYVE</sequence>
<keyword evidence="1" id="KW-0732">Signal</keyword>